<evidence type="ECO:0000259" key="1">
    <source>
        <dbReference type="Pfam" id="PF01968"/>
    </source>
</evidence>
<dbReference type="InterPro" id="IPR008040">
    <property type="entry name" value="Hydant_A_N"/>
</dbReference>
<dbReference type="Pfam" id="PF05378">
    <property type="entry name" value="Hydant_A_N"/>
    <property type="match status" value="1"/>
</dbReference>
<sequence>MTGTTPATATPNGAEYRVAVDVGGTFVDAVAVDTATGETFVAKARTTPRDPATGVIDALRRLGVPIERVVRLVHGTTLGLNAILERRGATTGLITNAGFEDILHIGRGDVPFQHMYDLQFVRHAPLIPRRRIKGVGGRLDHLGNELAPLDEAAVEAAVTELVEQQQVTSIAVTYLHGYANPAHEERTEDIVRSLYPGLSVSVSHKVARMYREYERTSSTVLAAYIRPILDSYLSRLEAELAAMGFRGAFWIMRSAGGAMTAESVRDEPLTTVFSGPAGGIAGTVHLSEMIGRDDLLSFDVGGTSLDACVITGGAASTAYEASLTDLPMLTPVFDLRTIGAGGGSIAYMDDGMLRVGPRSAGAEPGPACYQRGGTEPTVTDTAVALGYLSPDEFVVGDMKISTEAAVEAVRSKVAEPLGMPVLEAAAGVFRMVAIHTVGAVNEITIERGLDPRAFSLVAFGGAGPLMGALVMQEMNLAEVVVPVAPGAYSAWGMLMTDLEQDVSRSSIRPLTDEAVAEIAEPLTEMTGEVAKSLAAQGVSEDAAEVERRIDLRYRYQEHTLSVPVHEHSTTASIREEFDRVHQERYGHRLPNDIEIVTLRAHGVGRGNSPATATLAPAAGPAVPLGRRQAWDHGSGALVEFELHRRTDLGAGLEINGPALIFDSTCNVVVPVGTVARTDTSGNIRITRQEAAL</sequence>
<dbReference type="InterPro" id="IPR045079">
    <property type="entry name" value="Oxoprolinase-like"/>
</dbReference>
<feature type="domain" description="Hydantoinase/oxoprolinase N-terminal" evidence="2">
    <location>
        <begin position="17"/>
        <end position="193"/>
    </location>
</feature>
<evidence type="ECO:0000313" key="3">
    <source>
        <dbReference type="EMBL" id="MTD17175.1"/>
    </source>
</evidence>
<keyword evidence="4" id="KW-1185">Reference proteome</keyword>
<dbReference type="PANTHER" id="PTHR11365:SF23">
    <property type="entry name" value="HYPOTHETICAL 5-OXOPROLINASE (EUROFUNG)-RELATED"/>
    <property type="match status" value="1"/>
</dbReference>
<dbReference type="EMBL" id="WLYK01000016">
    <property type="protein sequence ID" value="MTD17175.1"/>
    <property type="molecule type" value="Genomic_DNA"/>
</dbReference>
<reference evidence="3 4" key="1">
    <citation type="submission" date="2019-11" db="EMBL/GenBank/DDBJ databases">
        <authorList>
            <person name="Jiang L.-Q."/>
        </authorList>
    </citation>
    <scope>NUCLEOTIDE SEQUENCE [LARGE SCALE GENOMIC DNA]</scope>
    <source>
        <strain evidence="3 4">YIM 132087</strain>
    </source>
</reference>
<dbReference type="RefSeq" id="WP_154771176.1">
    <property type="nucleotide sequence ID" value="NZ_WLYK01000016.1"/>
</dbReference>
<evidence type="ECO:0000259" key="2">
    <source>
        <dbReference type="Pfam" id="PF05378"/>
    </source>
</evidence>
<dbReference type="GO" id="GO:0005829">
    <property type="term" value="C:cytosol"/>
    <property type="evidence" value="ECO:0007669"/>
    <property type="project" value="TreeGrafter"/>
</dbReference>
<dbReference type="GO" id="GO:0017168">
    <property type="term" value="F:5-oxoprolinase (ATP-hydrolyzing) activity"/>
    <property type="evidence" value="ECO:0007669"/>
    <property type="project" value="TreeGrafter"/>
</dbReference>
<dbReference type="InterPro" id="IPR002821">
    <property type="entry name" value="Hydantoinase_A"/>
</dbReference>
<dbReference type="PANTHER" id="PTHR11365">
    <property type="entry name" value="5-OXOPROLINASE RELATED"/>
    <property type="match status" value="1"/>
</dbReference>
<dbReference type="Pfam" id="PF01968">
    <property type="entry name" value="Hydantoinase_A"/>
    <property type="match status" value="1"/>
</dbReference>
<name>A0A7K1FSP7_9ACTN</name>
<gene>
    <name evidence="3" type="ORF">GIS00_24890</name>
</gene>
<comment type="caution">
    <text evidence="3">The sequence shown here is derived from an EMBL/GenBank/DDBJ whole genome shotgun (WGS) entry which is preliminary data.</text>
</comment>
<evidence type="ECO:0000313" key="4">
    <source>
        <dbReference type="Proteomes" id="UP000460221"/>
    </source>
</evidence>
<dbReference type="AlphaFoldDB" id="A0A7K1FSP7"/>
<dbReference type="GO" id="GO:0006749">
    <property type="term" value="P:glutathione metabolic process"/>
    <property type="evidence" value="ECO:0007669"/>
    <property type="project" value="TreeGrafter"/>
</dbReference>
<protein>
    <submittedName>
        <fullName evidence="3">Hydantoinase/oxoprolinase family protein</fullName>
    </submittedName>
</protein>
<accession>A0A7K1FSP7</accession>
<feature type="domain" description="Hydantoinase A/oxoprolinase" evidence="1">
    <location>
        <begin position="215"/>
        <end position="501"/>
    </location>
</feature>
<proteinExistence type="predicted"/>
<dbReference type="Proteomes" id="UP000460221">
    <property type="component" value="Unassembled WGS sequence"/>
</dbReference>
<organism evidence="3 4">
    <name type="scientific">Nakamurella alba</name>
    <dbReference type="NCBI Taxonomy" id="2665158"/>
    <lineage>
        <taxon>Bacteria</taxon>
        <taxon>Bacillati</taxon>
        <taxon>Actinomycetota</taxon>
        <taxon>Actinomycetes</taxon>
        <taxon>Nakamurellales</taxon>
        <taxon>Nakamurellaceae</taxon>
        <taxon>Nakamurella</taxon>
    </lineage>
</organism>